<gene>
    <name evidence="2" type="ORF">SAY87_031960</name>
</gene>
<keyword evidence="1" id="KW-0472">Membrane</keyword>
<dbReference type="AlphaFoldDB" id="A0AAN7KVZ9"/>
<keyword evidence="1" id="KW-1133">Transmembrane helix</keyword>
<reference evidence="2 3" key="1">
    <citation type="journal article" date="2023" name="Hortic Res">
        <title>Pangenome of water caltrop reveals structural variations and asymmetric subgenome divergence after allopolyploidization.</title>
        <authorList>
            <person name="Zhang X."/>
            <person name="Chen Y."/>
            <person name="Wang L."/>
            <person name="Yuan Y."/>
            <person name="Fang M."/>
            <person name="Shi L."/>
            <person name="Lu R."/>
            <person name="Comes H.P."/>
            <person name="Ma Y."/>
            <person name="Chen Y."/>
            <person name="Huang G."/>
            <person name="Zhou Y."/>
            <person name="Zheng Z."/>
            <person name="Qiu Y."/>
        </authorList>
    </citation>
    <scope>NUCLEOTIDE SEQUENCE [LARGE SCALE GENOMIC DNA]</scope>
    <source>
        <tissue evidence="2">Roots</tissue>
    </source>
</reference>
<name>A0AAN7KVZ9_9MYRT</name>
<evidence type="ECO:0000313" key="3">
    <source>
        <dbReference type="Proteomes" id="UP001345219"/>
    </source>
</evidence>
<keyword evidence="3" id="KW-1185">Reference proteome</keyword>
<accession>A0AAN7KVZ9</accession>
<feature type="transmembrane region" description="Helical" evidence="1">
    <location>
        <begin position="20"/>
        <end position="39"/>
    </location>
</feature>
<comment type="caution">
    <text evidence="2">The sequence shown here is derived from an EMBL/GenBank/DDBJ whole genome shotgun (WGS) entry which is preliminary data.</text>
</comment>
<sequence>MINGGNYEFHEAHRLLDFSLLYLSTVLVLVLLFSLCAASNQSPNSLPRRNQVRAPEAHLSHAIDIADAPPA</sequence>
<evidence type="ECO:0000313" key="2">
    <source>
        <dbReference type="EMBL" id="KAK4771428.1"/>
    </source>
</evidence>
<evidence type="ECO:0000256" key="1">
    <source>
        <dbReference type="SAM" id="Phobius"/>
    </source>
</evidence>
<protein>
    <submittedName>
        <fullName evidence="2">Uncharacterized protein</fullName>
    </submittedName>
</protein>
<proteinExistence type="predicted"/>
<keyword evidence="1" id="KW-0812">Transmembrane</keyword>
<dbReference type="EMBL" id="JAXIOK010000005">
    <property type="protein sequence ID" value="KAK4771428.1"/>
    <property type="molecule type" value="Genomic_DNA"/>
</dbReference>
<organism evidence="2 3">
    <name type="scientific">Trapa incisa</name>
    <dbReference type="NCBI Taxonomy" id="236973"/>
    <lineage>
        <taxon>Eukaryota</taxon>
        <taxon>Viridiplantae</taxon>
        <taxon>Streptophyta</taxon>
        <taxon>Embryophyta</taxon>
        <taxon>Tracheophyta</taxon>
        <taxon>Spermatophyta</taxon>
        <taxon>Magnoliopsida</taxon>
        <taxon>eudicotyledons</taxon>
        <taxon>Gunneridae</taxon>
        <taxon>Pentapetalae</taxon>
        <taxon>rosids</taxon>
        <taxon>malvids</taxon>
        <taxon>Myrtales</taxon>
        <taxon>Lythraceae</taxon>
        <taxon>Trapa</taxon>
    </lineage>
</organism>
<dbReference type="Proteomes" id="UP001345219">
    <property type="component" value="Chromosome 24"/>
</dbReference>